<dbReference type="Proteomes" id="UP001203852">
    <property type="component" value="Unassembled WGS sequence"/>
</dbReference>
<dbReference type="SUPFAM" id="SSF57701">
    <property type="entry name" value="Zn2/Cys6 DNA-binding domain"/>
    <property type="match status" value="1"/>
</dbReference>
<evidence type="ECO:0000259" key="8">
    <source>
        <dbReference type="PROSITE" id="PS50048"/>
    </source>
</evidence>
<evidence type="ECO:0000256" key="7">
    <source>
        <dbReference type="SAM" id="MobiDB-lite"/>
    </source>
</evidence>
<evidence type="ECO:0000313" key="10">
    <source>
        <dbReference type="Proteomes" id="UP001203852"/>
    </source>
</evidence>
<evidence type="ECO:0000256" key="2">
    <source>
        <dbReference type="ARBA" id="ARBA00022723"/>
    </source>
</evidence>
<accession>A0AAN6E0Z1</accession>
<dbReference type="InterPro" id="IPR050987">
    <property type="entry name" value="AtrR-like"/>
</dbReference>
<dbReference type="Pfam" id="PF00172">
    <property type="entry name" value="Zn_clus"/>
    <property type="match status" value="1"/>
</dbReference>
<keyword evidence="3" id="KW-0805">Transcription regulation</keyword>
<feature type="domain" description="Zn(2)-C6 fungal-type" evidence="8">
    <location>
        <begin position="23"/>
        <end position="52"/>
    </location>
</feature>
<dbReference type="Gene3D" id="4.10.240.10">
    <property type="entry name" value="Zn(2)-C6 fungal-type DNA-binding domain"/>
    <property type="match status" value="1"/>
</dbReference>
<organism evidence="9 10">
    <name type="scientific">Exophiala viscosa</name>
    <dbReference type="NCBI Taxonomy" id="2486360"/>
    <lineage>
        <taxon>Eukaryota</taxon>
        <taxon>Fungi</taxon>
        <taxon>Dikarya</taxon>
        <taxon>Ascomycota</taxon>
        <taxon>Pezizomycotina</taxon>
        <taxon>Eurotiomycetes</taxon>
        <taxon>Chaetothyriomycetidae</taxon>
        <taxon>Chaetothyriales</taxon>
        <taxon>Herpotrichiellaceae</taxon>
        <taxon>Exophiala</taxon>
    </lineage>
</organism>
<comment type="subcellular location">
    <subcellularLocation>
        <location evidence="1">Nucleus</location>
    </subcellularLocation>
</comment>
<dbReference type="GO" id="GO:0008270">
    <property type="term" value="F:zinc ion binding"/>
    <property type="evidence" value="ECO:0007669"/>
    <property type="project" value="InterPro"/>
</dbReference>
<dbReference type="GO" id="GO:0003677">
    <property type="term" value="F:DNA binding"/>
    <property type="evidence" value="ECO:0007669"/>
    <property type="project" value="UniProtKB-KW"/>
</dbReference>
<dbReference type="InterPro" id="IPR036864">
    <property type="entry name" value="Zn2-C6_fun-type_DNA-bd_sf"/>
</dbReference>
<dbReference type="EMBL" id="MU404352">
    <property type="protein sequence ID" value="KAI1614958.1"/>
    <property type="molecule type" value="Genomic_DNA"/>
</dbReference>
<evidence type="ECO:0000256" key="5">
    <source>
        <dbReference type="ARBA" id="ARBA00023163"/>
    </source>
</evidence>
<dbReference type="PROSITE" id="PS00463">
    <property type="entry name" value="ZN2_CY6_FUNGAL_1"/>
    <property type="match status" value="1"/>
</dbReference>
<evidence type="ECO:0000256" key="6">
    <source>
        <dbReference type="ARBA" id="ARBA00023242"/>
    </source>
</evidence>
<feature type="region of interest" description="Disordered" evidence="7">
    <location>
        <begin position="1"/>
        <end position="20"/>
    </location>
</feature>
<keyword evidence="2" id="KW-0479">Metal-binding</keyword>
<dbReference type="SMART" id="SM00066">
    <property type="entry name" value="GAL4"/>
    <property type="match status" value="1"/>
</dbReference>
<protein>
    <recommendedName>
        <fullName evidence="8">Zn(2)-C6 fungal-type domain-containing protein</fullName>
    </recommendedName>
</protein>
<keyword evidence="10" id="KW-1185">Reference proteome</keyword>
<keyword evidence="4" id="KW-0238">DNA-binding</keyword>
<dbReference type="GO" id="GO:0000981">
    <property type="term" value="F:DNA-binding transcription factor activity, RNA polymerase II-specific"/>
    <property type="evidence" value="ECO:0007669"/>
    <property type="project" value="InterPro"/>
</dbReference>
<evidence type="ECO:0000256" key="4">
    <source>
        <dbReference type="ARBA" id="ARBA00023125"/>
    </source>
</evidence>
<sequence>MPQCRSVSVSEDGEHSKRRTPRACDRCRTKKSKCDGATRCSKCIETRSSCTYTMRRGRESRSHDIRMLEILDKALQRLYWAWRNHEDLPENLIRGYKASIITNDILQGLGFNVSELHEPDTRKSSTDTAVSSLGSQDADQVQSGKTTPDEDIFGPALSPSVNFGFDPPSPIPGQVQSTASWA</sequence>
<evidence type="ECO:0000313" key="9">
    <source>
        <dbReference type="EMBL" id="KAI1614958.1"/>
    </source>
</evidence>
<evidence type="ECO:0000256" key="1">
    <source>
        <dbReference type="ARBA" id="ARBA00004123"/>
    </source>
</evidence>
<evidence type="ECO:0000256" key="3">
    <source>
        <dbReference type="ARBA" id="ARBA00023015"/>
    </source>
</evidence>
<feature type="region of interest" description="Disordered" evidence="7">
    <location>
        <begin position="117"/>
        <end position="182"/>
    </location>
</feature>
<name>A0AAN6E0Z1_9EURO</name>
<comment type="caution">
    <text evidence="9">The sequence shown here is derived from an EMBL/GenBank/DDBJ whole genome shotgun (WGS) entry which is preliminary data.</text>
</comment>
<keyword evidence="5" id="KW-0804">Transcription</keyword>
<proteinExistence type="predicted"/>
<dbReference type="PROSITE" id="PS50048">
    <property type="entry name" value="ZN2_CY6_FUNGAL_2"/>
    <property type="match status" value="1"/>
</dbReference>
<dbReference type="PANTHER" id="PTHR46910:SF3">
    <property type="entry name" value="HALOTOLERANCE PROTEIN 9-RELATED"/>
    <property type="match status" value="1"/>
</dbReference>
<dbReference type="AlphaFoldDB" id="A0AAN6E0Z1"/>
<dbReference type="InterPro" id="IPR001138">
    <property type="entry name" value="Zn2Cys6_DnaBD"/>
</dbReference>
<reference evidence="9" key="1">
    <citation type="journal article" date="2022" name="bioRxiv">
        <title>Deciphering the potential niche of two novel black yeast fungi from a biological soil crust based on their genomes, phenotypes, and melanin regulation.</title>
        <authorList>
            <consortium name="DOE Joint Genome Institute"/>
            <person name="Carr E.C."/>
            <person name="Barton Q."/>
            <person name="Grambo S."/>
            <person name="Sullivan M."/>
            <person name="Renfro C.M."/>
            <person name="Kuo A."/>
            <person name="Pangilinan J."/>
            <person name="Lipzen A."/>
            <person name="Keymanesh K."/>
            <person name="Savage E."/>
            <person name="Barry K."/>
            <person name="Grigoriev I.V."/>
            <person name="Riekhof W.R."/>
            <person name="Harris S.S."/>
        </authorList>
    </citation>
    <scope>NUCLEOTIDE SEQUENCE</scope>
    <source>
        <strain evidence="9">JF 03-4F</strain>
    </source>
</reference>
<dbReference type="PANTHER" id="PTHR46910">
    <property type="entry name" value="TRANSCRIPTION FACTOR PDR1"/>
    <property type="match status" value="1"/>
</dbReference>
<feature type="compositionally biased region" description="Polar residues" evidence="7">
    <location>
        <begin position="126"/>
        <end position="146"/>
    </location>
</feature>
<dbReference type="GO" id="GO:0005634">
    <property type="term" value="C:nucleus"/>
    <property type="evidence" value="ECO:0007669"/>
    <property type="project" value="UniProtKB-SubCell"/>
</dbReference>
<gene>
    <name evidence="9" type="ORF">EDD36DRAFT_169801</name>
</gene>
<dbReference type="CDD" id="cd00067">
    <property type="entry name" value="GAL4"/>
    <property type="match status" value="1"/>
</dbReference>
<keyword evidence="6" id="KW-0539">Nucleus</keyword>